<dbReference type="Proteomes" id="UP000294933">
    <property type="component" value="Unassembled WGS sequence"/>
</dbReference>
<keyword evidence="2" id="KW-1185">Reference proteome</keyword>
<sequence>MNANQRKDRLYAQLASNLKLLKQNAARTTDLAECLQEDLLAMRTFAGVHAAQFMTVASSLETRTVGDQSVEDTSRDSASKLWHLRDTGHGPLDGKLGVKTNIIL</sequence>
<dbReference type="VEuPathDB" id="FungiDB:BD410DRAFT_802459"/>
<organism evidence="1 2">
    <name type="scientific">Rickenella mellea</name>
    <dbReference type="NCBI Taxonomy" id="50990"/>
    <lineage>
        <taxon>Eukaryota</taxon>
        <taxon>Fungi</taxon>
        <taxon>Dikarya</taxon>
        <taxon>Basidiomycota</taxon>
        <taxon>Agaricomycotina</taxon>
        <taxon>Agaricomycetes</taxon>
        <taxon>Hymenochaetales</taxon>
        <taxon>Rickenellaceae</taxon>
        <taxon>Rickenella</taxon>
    </lineage>
</organism>
<dbReference type="AlphaFoldDB" id="A0A4Y7Q974"/>
<gene>
    <name evidence="1" type="ORF">BD410DRAFT_802459</name>
</gene>
<evidence type="ECO:0000313" key="1">
    <source>
        <dbReference type="EMBL" id="TDL23662.1"/>
    </source>
</evidence>
<protein>
    <submittedName>
        <fullName evidence="1">Uncharacterized protein</fullName>
    </submittedName>
</protein>
<accession>A0A4Y7Q974</accession>
<dbReference type="STRING" id="50990.A0A4Y7Q974"/>
<dbReference type="EMBL" id="ML170169">
    <property type="protein sequence ID" value="TDL23662.1"/>
    <property type="molecule type" value="Genomic_DNA"/>
</dbReference>
<name>A0A4Y7Q974_9AGAM</name>
<evidence type="ECO:0000313" key="2">
    <source>
        <dbReference type="Proteomes" id="UP000294933"/>
    </source>
</evidence>
<reference evidence="1 2" key="1">
    <citation type="submission" date="2018-06" db="EMBL/GenBank/DDBJ databases">
        <title>A transcriptomic atlas of mushroom development highlights an independent origin of complex multicellularity.</title>
        <authorList>
            <consortium name="DOE Joint Genome Institute"/>
            <person name="Krizsan K."/>
            <person name="Almasi E."/>
            <person name="Merenyi Z."/>
            <person name="Sahu N."/>
            <person name="Viragh M."/>
            <person name="Koszo T."/>
            <person name="Mondo S."/>
            <person name="Kiss B."/>
            <person name="Balint B."/>
            <person name="Kues U."/>
            <person name="Barry K."/>
            <person name="Hegedus J.C."/>
            <person name="Henrissat B."/>
            <person name="Johnson J."/>
            <person name="Lipzen A."/>
            <person name="Ohm R."/>
            <person name="Nagy I."/>
            <person name="Pangilinan J."/>
            <person name="Yan J."/>
            <person name="Xiong Y."/>
            <person name="Grigoriev I.V."/>
            <person name="Hibbett D.S."/>
            <person name="Nagy L.G."/>
        </authorList>
    </citation>
    <scope>NUCLEOTIDE SEQUENCE [LARGE SCALE GENOMIC DNA]</scope>
    <source>
        <strain evidence="1 2">SZMC22713</strain>
    </source>
</reference>
<proteinExistence type="predicted"/>
<dbReference type="OrthoDB" id="3212378at2759"/>